<dbReference type="CDD" id="cd00082">
    <property type="entry name" value="HisKA"/>
    <property type="match status" value="1"/>
</dbReference>
<comment type="subcellular location">
    <subcellularLocation>
        <location evidence="2">Membrane</location>
    </subcellularLocation>
</comment>
<evidence type="ECO:0000256" key="5">
    <source>
        <dbReference type="ARBA" id="ARBA00022679"/>
    </source>
</evidence>
<feature type="domain" description="PAS" evidence="12">
    <location>
        <begin position="281"/>
        <end position="325"/>
    </location>
</feature>
<dbReference type="PANTHER" id="PTHR43065">
    <property type="entry name" value="SENSOR HISTIDINE KINASE"/>
    <property type="match status" value="1"/>
</dbReference>
<evidence type="ECO:0000256" key="8">
    <source>
        <dbReference type="ARBA" id="ARBA00022840"/>
    </source>
</evidence>
<dbReference type="SUPFAM" id="SSF55785">
    <property type="entry name" value="PYP-like sensor domain (PAS domain)"/>
    <property type="match status" value="1"/>
</dbReference>
<dbReference type="InterPro" id="IPR035965">
    <property type="entry name" value="PAS-like_dom_sf"/>
</dbReference>
<evidence type="ECO:0000259" key="12">
    <source>
        <dbReference type="PROSITE" id="PS50112"/>
    </source>
</evidence>
<keyword evidence="15" id="KW-1185">Reference proteome</keyword>
<evidence type="ECO:0000256" key="2">
    <source>
        <dbReference type="ARBA" id="ARBA00004370"/>
    </source>
</evidence>
<name>A0A1X7AE06_9GAMM</name>
<dbReference type="PROSITE" id="PS50109">
    <property type="entry name" value="HIS_KIN"/>
    <property type="match status" value="1"/>
</dbReference>
<comment type="catalytic activity">
    <reaction evidence="1">
        <text>ATP + protein L-histidine = ADP + protein N-phospho-L-histidine.</text>
        <dbReference type="EC" id="2.7.13.3"/>
    </reaction>
</comment>
<evidence type="ECO:0000256" key="9">
    <source>
        <dbReference type="ARBA" id="ARBA00023012"/>
    </source>
</evidence>
<dbReference type="Gene3D" id="3.30.450.20">
    <property type="entry name" value="PAS domain"/>
    <property type="match status" value="1"/>
</dbReference>
<evidence type="ECO:0000259" key="13">
    <source>
        <dbReference type="PROSITE" id="PS50885"/>
    </source>
</evidence>
<dbReference type="OrthoDB" id="1931120at2"/>
<evidence type="ECO:0000256" key="7">
    <source>
        <dbReference type="ARBA" id="ARBA00022777"/>
    </source>
</evidence>
<dbReference type="PROSITE" id="PS50112">
    <property type="entry name" value="PAS"/>
    <property type="match status" value="1"/>
</dbReference>
<dbReference type="SMART" id="SM00387">
    <property type="entry name" value="HATPase_c"/>
    <property type="match status" value="1"/>
</dbReference>
<dbReference type="PANTHER" id="PTHR43065:SF42">
    <property type="entry name" value="TWO-COMPONENT SENSOR PPRA"/>
    <property type="match status" value="1"/>
</dbReference>
<dbReference type="PRINTS" id="PR00344">
    <property type="entry name" value="BCTRLSENSOR"/>
</dbReference>
<dbReference type="SMART" id="SM00388">
    <property type="entry name" value="HisKA"/>
    <property type="match status" value="1"/>
</dbReference>
<keyword evidence="5 14" id="KW-0808">Transferase</keyword>
<evidence type="ECO:0000313" key="14">
    <source>
        <dbReference type="EMBL" id="SMA31816.1"/>
    </source>
</evidence>
<accession>A0A1X7AE06</accession>
<dbReference type="InterPro" id="IPR013767">
    <property type="entry name" value="PAS_fold"/>
</dbReference>
<feature type="domain" description="HAMP" evidence="13">
    <location>
        <begin position="181"/>
        <end position="234"/>
    </location>
</feature>
<organism evidence="14 15">
    <name type="scientific">Parendozoicomonas haliclonae</name>
    <dbReference type="NCBI Taxonomy" id="1960125"/>
    <lineage>
        <taxon>Bacteria</taxon>
        <taxon>Pseudomonadati</taxon>
        <taxon>Pseudomonadota</taxon>
        <taxon>Gammaproteobacteria</taxon>
        <taxon>Oceanospirillales</taxon>
        <taxon>Endozoicomonadaceae</taxon>
        <taxon>Parendozoicomonas</taxon>
    </lineage>
</organism>
<keyword evidence="10" id="KW-1133">Transmembrane helix</keyword>
<dbReference type="InterPro" id="IPR003660">
    <property type="entry name" value="HAMP_dom"/>
</dbReference>
<dbReference type="SUPFAM" id="SSF55874">
    <property type="entry name" value="ATPase domain of HSP90 chaperone/DNA topoisomerase II/histidine kinase"/>
    <property type="match status" value="1"/>
</dbReference>
<dbReference type="Gene3D" id="6.10.340.10">
    <property type="match status" value="1"/>
</dbReference>
<dbReference type="Pfam" id="PF02518">
    <property type="entry name" value="HATPase_c"/>
    <property type="match status" value="1"/>
</dbReference>
<keyword evidence="6" id="KW-0547">Nucleotide-binding</keyword>
<keyword evidence="7 14" id="KW-0418">Kinase</keyword>
<dbReference type="InterPro" id="IPR003594">
    <property type="entry name" value="HATPase_dom"/>
</dbReference>
<dbReference type="InterPro" id="IPR005467">
    <property type="entry name" value="His_kinase_dom"/>
</dbReference>
<dbReference type="GO" id="GO:0006355">
    <property type="term" value="P:regulation of DNA-templated transcription"/>
    <property type="evidence" value="ECO:0007669"/>
    <property type="project" value="InterPro"/>
</dbReference>
<dbReference type="EMBL" id="FWPT01000001">
    <property type="protein sequence ID" value="SMA31816.1"/>
    <property type="molecule type" value="Genomic_DNA"/>
</dbReference>
<dbReference type="PROSITE" id="PS50885">
    <property type="entry name" value="HAMP"/>
    <property type="match status" value="1"/>
</dbReference>
<keyword evidence="9" id="KW-0902">Two-component regulatory system</keyword>
<dbReference type="Proteomes" id="UP000196573">
    <property type="component" value="Unassembled WGS sequence"/>
</dbReference>
<evidence type="ECO:0000256" key="1">
    <source>
        <dbReference type="ARBA" id="ARBA00000085"/>
    </source>
</evidence>
<dbReference type="RefSeq" id="WP_087105788.1">
    <property type="nucleotide sequence ID" value="NZ_CBCSCN010000012.1"/>
</dbReference>
<dbReference type="InterPro" id="IPR004358">
    <property type="entry name" value="Sig_transdc_His_kin-like_C"/>
</dbReference>
<dbReference type="NCBIfam" id="TIGR00229">
    <property type="entry name" value="sensory_box"/>
    <property type="match status" value="1"/>
</dbReference>
<dbReference type="EC" id="2.7.13.3" evidence="3"/>
<evidence type="ECO:0000259" key="11">
    <source>
        <dbReference type="PROSITE" id="PS50109"/>
    </source>
</evidence>
<dbReference type="InterPro" id="IPR036890">
    <property type="entry name" value="HATPase_C_sf"/>
</dbReference>
<feature type="domain" description="Histidine kinase" evidence="11">
    <location>
        <begin position="415"/>
        <end position="661"/>
    </location>
</feature>
<protein>
    <recommendedName>
        <fullName evidence="3">histidine kinase</fullName>
        <ecNumber evidence="3">2.7.13.3</ecNumber>
    </recommendedName>
</protein>
<feature type="transmembrane region" description="Helical" evidence="10">
    <location>
        <begin position="153"/>
        <end position="176"/>
    </location>
</feature>
<reference evidence="14 15" key="1">
    <citation type="submission" date="2017-03" db="EMBL/GenBank/DDBJ databases">
        <authorList>
            <person name="Afonso C.L."/>
            <person name="Miller P.J."/>
            <person name="Scott M.A."/>
            <person name="Spackman E."/>
            <person name="Goraichik I."/>
            <person name="Dimitrov K.M."/>
            <person name="Suarez D.L."/>
            <person name="Swayne D.E."/>
        </authorList>
    </citation>
    <scope>NUCLEOTIDE SEQUENCE [LARGE SCALE GENOMIC DNA]</scope>
    <source>
        <strain evidence="14">SB41UT1</strain>
    </source>
</reference>
<dbReference type="SMART" id="SM00304">
    <property type="entry name" value="HAMP"/>
    <property type="match status" value="1"/>
</dbReference>
<dbReference type="SMART" id="SM00091">
    <property type="entry name" value="PAS"/>
    <property type="match status" value="1"/>
</dbReference>
<dbReference type="GO" id="GO:0005524">
    <property type="term" value="F:ATP binding"/>
    <property type="evidence" value="ECO:0007669"/>
    <property type="project" value="UniProtKB-KW"/>
</dbReference>
<evidence type="ECO:0000256" key="4">
    <source>
        <dbReference type="ARBA" id="ARBA00022553"/>
    </source>
</evidence>
<dbReference type="GO" id="GO:0000155">
    <property type="term" value="F:phosphorelay sensor kinase activity"/>
    <property type="evidence" value="ECO:0007669"/>
    <property type="project" value="InterPro"/>
</dbReference>
<feature type="transmembrane region" description="Helical" evidence="10">
    <location>
        <begin position="17"/>
        <end position="43"/>
    </location>
</feature>
<dbReference type="GO" id="GO:0016020">
    <property type="term" value="C:membrane"/>
    <property type="evidence" value="ECO:0007669"/>
    <property type="project" value="UniProtKB-SubCell"/>
</dbReference>
<proteinExistence type="predicted"/>
<evidence type="ECO:0000256" key="10">
    <source>
        <dbReference type="SAM" id="Phobius"/>
    </source>
</evidence>
<keyword evidence="4" id="KW-0597">Phosphoprotein</keyword>
<dbReference type="SUPFAM" id="SSF47384">
    <property type="entry name" value="Homodimeric domain of signal transducing histidine kinase"/>
    <property type="match status" value="1"/>
</dbReference>
<dbReference type="Gene3D" id="3.30.565.10">
    <property type="entry name" value="Histidine kinase-like ATPase, C-terminal domain"/>
    <property type="match status" value="1"/>
</dbReference>
<dbReference type="InterPro" id="IPR000014">
    <property type="entry name" value="PAS"/>
</dbReference>
<keyword evidence="8" id="KW-0067">ATP-binding</keyword>
<dbReference type="AlphaFoldDB" id="A0A1X7AE06"/>
<dbReference type="CDD" id="cd06225">
    <property type="entry name" value="HAMP"/>
    <property type="match status" value="1"/>
</dbReference>
<dbReference type="Gene3D" id="1.10.287.130">
    <property type="match status" value="1"/>
</dbReference>
<dbReference type="Pfam" id="PF00989">
    <property type="entry name" value="PAS"/>
    <property type="match status" value="1"/>
</dbReference>
<dbReference type="InterPro" id="IPR003661">
    <property type="entry name" value="HisK_dim/P_dom"/>
</dbReference>
<sequence length="661" mass="72875">MNSFQDYLSRLSISRKLVLVMLSVVLGVAIVSSAVLIVSAYLVSRNNFVPANVQAVSRILSEPTILNTLLSNPTEAENILQEASEYSQISAIGIYQADGSIYACFVPAGLPKLPKQAPTEAIEDTDYLKIVSAGDGKVITIYIQADASLPIDFYAGMTIAVIIILVFILLFSSLAAGMIRRIITLPVLHLIRIANTVSIEENYSVRAQSFFHDEIGILAQTFNTMLTRIEARDQLLTTARDKAEQASLKAQALAIETHLSNKQLEQEVRGRKETERQLTRLQHHLNSIVDSMPSALVAVDEELTVAQWNREASLLTGLDHDEAMGSYLGEVMPFLIDTLGQVQDALDNEKAVNIEKLLLALPVGERYMDMMIYPLADADQHGAVIRLDDISRRIQLEEMMVQTEKMMSVGGLAAGMAHEINNPLGAILQSVQNIRRRVSPDLPANTEVAESLGLKLEAVDDYLAQRDINKFLDNIHNAGVRASQIVSNMLQFSRRESRDLTPTPMDDLITQTLDIAASDFNLKQGFDFKRITINKEIAPDLPPVPCIANEIQQVLLNLLKNAAQAINNREETDWQGQITIKAEKKDNQVIITVEDNGTGMPEDIRRRIFEPFYTTKDIGSGTGLGLSVSYFIITNNHHGSIGVKSTPGVGTEFTIGLNLPT</sequence>
<dbReference type="Pfam" id="PF00672">
    <property type="entry name" value="HAMP"/>
    <property type="match status" value="1"/>
</dbReference>
<keyword evidence="10" id="KW-0812">Transmembrane</keyword>
<dbReference type="SUPFAM" id="SSF158472">
    <property type="entry name" value="HAMP domain-like"/>
    <property type="match status" value="1"/>
</dbReference>
<evidence type="ECO:0000256" key="6">
    <source>
        <dbReference type="ARBA" id="ARBA00022741"/>
    </source>
</evidence>
<dbReference type="InterPro" id="IPR036097">
    <property type="entry name" value="HisK_dim/P_sf"/>
</dbReference>
<dbReference type="Pfam" id="PF00512">
    <property type="entry name" value="HisKA"/>
    <property type="match status" value="1"/>
</dbReference>
<evidence type="ECO:0000313" key="15">
    <source>
        <dbReference type="Proteomes" id="UP000196573"/>
    </source>
</evidence>
<gene>
    <name evidence="14" type="primary">kinE_1</name>
    <name evidence="14" type="ORF">EHSB41UT_00068</name>
</gene>
<keyword evidence="10" id="KW-0472">Membrane</keyword>
<evidence type="ECO:0000256" key="3">
    <source>
        <dbReference type="ARBA" id="ARBA00012438"/>
    </source>
</evidence>